<feature type="transmembrane region" description="Helical" evidence="2">
    <location>
        <begin position="994"/>
        <end position="1017"/>
    </location>
</feature>
<dbReference type="SUPFAM" id="SSF48452">
    <property type="entry name" value="TPR-like"/>
    <property type="match status" value="1"/>
</dbReference>
<dbReference type="PANTHER" id="PTHR10098:SF112">
    <property type="entry name" value="SLR0380 PROTEIN"/>
    <property type="match status" value="1"/>
</dbReference>
<dbReference type="PANTHER" id="PTHR10098">
    <property type="entry name" value="RAPSYN-RELATED"/>
    <property type="match status" value="1"/>
</dbReference>
<name>A0A1G7Y3C7_9FLAO</name>
<dbReference type="Pfam" id="PF12770">
    <property type="entry name" value="CHAT"/>
    <property type="match status" value="1"/>
</dbReference>
<organism evidence="4 5">
    <name type="scientific">Winogradskyella thalassocola</name>
    <dbReference type="NCBI Taxonomy" id="262004"/>
    <lineage>
        <taxon>Bacteria</taxon>
        <taxon>Pseudomonadati</taxon>
        <taxon>Bacteroidota</taxon>
        <taxon>Flavobacteriia</taxon>
        <taxon>Flavobacteriales</taxon>
        <taxon>Flavobacteriaceae</taxon>
        <taxon>Winogradskyella</taxon>
    </lineage>
</organism>
<dbReference type="EMBL" id="FNCZ01000001">
    <property type="protein sequence ID" value="SDG90958.1"/>
    <property type="molecule type" value="Genomic_DNA"/>
</dbReference>
<evidence type="ECO:0000313" key="5">
    <source>
        <dbReference type="Proteomes" id="UP000199492"/>
    </source>
</evidence>
<gene>
    <name evidence="4" type="ORF">SAMN04489796_101907</name>
</gene>
<dbReference type="Proteomes" id="UP000199492">
    <property type="component" value="Unassembled WGS sequence"/>
</dbReference>
<dbReference type="RefSeq" id="WP_092466371.1">
    <property type="nucleotide sequence ID" value="NZ_FNCZ01000001.1"/>
</dbReference>
<evidence type="ECO:0000256" key="2">
    <source>
        <dbReference type="SAM" id="Phobius"/>
    </source>
</evidence>
<evidence type="ECO:0000313" key="4">
    <source>
        <dbReference type="EMBL" id="SDG90958.1"/>
    </source>
</evidence>
<dbReference type="OrthoDB" id="9771112at2"/>
<proteinExistence type="predicted"/>
<accession>A0A1G7Y3C7</accession>
<dbReference type="InterPro" id="IPR019734">
    <property type="entry name" value="TPR_rpt"/>
</dbReference>
<evidence type="ECO:0000256" key="1">
    <source>
        <dbReference type="PROSITE-ProRule" id="PRU00339"/>
    </source>
</evidence>
<dbReference type="InterPro" id="IPR011990">
    <property type="entry name" value="TPR-like_helical_dom_sf"/>
</dbReference>
<dbReference type="PROSITE" id="PS50005">
    <property type="entry name" value="TPR"/>
    <property type="match status" value="1"/>
</dbReference>
<keyword evidence="2" id="KW-1133">Transmembrane helix</keyword>
<keyword evidence="2" id="KW-0472">Membrane</keyword>
<keyword evidence="1" id="KW-0802">TPR repeat</keyword>
<feature type="domain" description="CHAT" evidence="3">
    <location>
        <begin position="735"/>
        <end position="984"/>
    </location>
</feature>
<evidence type="ECO:0000259" key="3">
    <source>
        <dbReference type="Pfam" id="PF12770"/>
    </source>
</evidence>
<feature type="repeat" description="TPR" evidence="1">
    <location>
        <begin position="169"/>
        <end position="202"/>
    </location>
</feature>
<keyword evidence="2" id="KW-0812">Transmembrane</keyword>
<dbReference type="InterPro" id="IPR024983">
    <property type="entry name" value="CHAT_dom"/>
</dbReference>
<dbReference type="STRING" id="262004.SAMN04489796_101907"/>
<dbReference type="Pfam" id="PF13424">
    <property type="entry name" value="TPR_12"/>
    <property type="match status" value="1"/>
</dbReference>
<dbReference type="Gene3D" id="1.25.40.10">
    <property type="entry name" value="Tetratricopeptide repeat domain"/>
    <property type="match status" value="1"/>
</dbReference>
<sequence>MKPCIFIYLFVLSLSLGYSQNSYQKDAFTILADSLHIKGEYDQALLVRKQAIQTQNSASEDYQTYLKAKYFHTYSASMEFKSYDYHNVDKIITKKVREQYLDSALQSAISARDLYSRDKHPDRIFQYQIQNRIYHQTAYLGNWQHALEQAQLGYEVLKDTLSNKDKSFVDLIYDIGFIHSKLGDYSKAVENYQTSLDLYKTVIGENNTDVAQAYNNIAVEYRYLGLKTKELESLLKAKTIWEGLDGNDNQHFLYRCYGNLFYWYSYYGDFDKAEEYILKKDKLRLIAKTTKTNLLLRNKEEIYEDKLSNWYDLMFHYSRKKDTLKTVFYIDSILKTIDSSKKLSRFEVNTLCSTLKFNASLITHKNPEKALKLLDIAIAINDKYKTVYYTKSFGYKLYKAELLLERRQFNDALVVINDLEEIKEEEETSSQFKLAILRAKTAQALHQKLASKRYFDNAFMLLNNSNNDIDDLKIEHLKPLISFETIAGFLAMGDFYFELYKQEDKKADLEKATYRYMMASEIYNQLYLGQRYNESLFTNYNAINDGLLKVALEQSDDTSLLSEILNTIESNGSKLTWSKFVFNSQRQQLKIPENFISKEDHIKAQLNFYQKALIDIKEDSEDKKSLWQDKVYDLKNDLIKLQDSIKLRNKTYYQFNVQKFDITSLQADLKDKEGVLKYIFTDAHLYAFLITKNEIKILTIGDKSTVINALKESLNVLKQRVPNYRENLNNVSSLLLNQIDYQDYNNLIIIPDGAIHYLPFEALILGQNMPLVSYASSLLLYQEQKKITSTFNDVKIGAFSASNITSKLPKALPEINAILNIFNGVAYFNASKKEFENKANDFNVLHLAMHSKIDEVHPEFSSLSFYGEDDNQLFISELYNETLKANMVVLSACDTGSGFYENGEGVISLSRAFNYAGIPSTVMSLWKVDDEATATIMTYFYEHLKRGESKDEALKNAKLDYLENTEDDLLKHPYYWSGFVITGNTDALVETHNYWVYFLLLVVIIIATFRKQLFYFFKK</sequence>
<dbReference type="AlphaFoldDB" id="A0A1G7Y3C7"/>
<protein>
    <submittedName>
        <fullName evidence="4">CHAT domain-containing protein</fullName>
    </submittedName>
</protein>
<keyword evidence="5" id="KW-1185">Reference proteome</keyword>
<dbReference type="SMART" id="SM00028">
    <property type="entry name" value="TPR"/>
    <property type="match status" value="2"/>
</dbReference>
<reference evidence="5" key="1">
    <citation type="submission" date="2016-10" db="EMBL/GenBank/DDBJ databases">
        <authorList>
            <person name="Varghese N."/>
            <person name="Submissions S."/>
        </authorList>
    </citation>
    <scope>NUCLEOTIDE SEQUENCE [LARGE SCALE GENOMIC DNA]</scope>
    <source>
        <strain evidence="5">DSM 15363</strain>
    </source>
</reference>